<evidence type="ECO:0000313" key="3">
    <source>
        <dbReference type="Proteomes" id="UP000054561"/>
    </source>
</evidence>
<gene>
    <name evidence="2" type="ORF">AK88_04405</name>
</gene>
<dbReference type="GeneID" id="24269719"/>
<dbReference type="OrthoDB" id="371552at2759"/>
<dbReference type="AlphaFoldDB" id="A0A0D9QFU3"/>
<dbReference type="OMA" id="YERNIAM"/>
<dbReference type="EMBL" id="KQ001706">
    <property type="protein sequence ID" value="KJP85930.1"/>
    <property type="molecule type" value="Genomic_DNA"/>
</dbReference>
<feature type="compositionally biased region" description="Basic and acidic residues" evidence="1">
    <location>
        <begin position="40"/>
        <end position="83"/>
    </location>
</feature>
<dbReference type="RefSeq" id="XP_012337438.1">
    <property type="nucleotide sequence ID" value="XM_012482015.1"/>
</dbReference>
<evidence type="ECO:0000313" key="2">
    <source>
        <dbReference type="EMBL" id="KJP85930.1"/>
    </source>
</evidence>
<feature type="compositionally biased region" description="Basic and acidic residues" evidence="1">
    <location>
        <begin position="20"/>
        <end position="33"/>
    </location>
</feature>
<protein>
    <submittedName>
        <fullName evidence="2">Uncharacterized protein</fullName>
    </submittedName>
</protein>
<dbReference type="Proteomes" id="UP000054561">
    <property type="component" value="Unassembled WGS sequence"/>
</dbReference>
<accession>A0A0D9QFU3</accession>
<keyword evidence="3" id="KW-1185">Reference proteome</keyword>
<sequence length="205" mass="23025">MKNKQAKKTDSSGNILNRSNDGDYEGKGKRTKDGGGCLEGNKHPGRHEVTSESLRRDNSDSSKGSGRDELRDGISNDLVDRLIEGMPIENADDGNSCERENSYDPNGKFDLDKSLHREDSHPEGVNWSDDLSLLCRSFDSGSSEHSDDPQDDSIAEFIIKKKIYERNIAMIEKQIQTNKLNKLTRAREGLQGMIMLIKNRKLSLR</sequence>
<feature type="compositionally biased region" description="Basic and acidic residues" evidence="1">
    <location>
        <begin position="96"/>
        <end position="109"/>
    </location>
</feature>
<name>A0A0D9QFU3_PLAFR</name>
<reference evidence="2 3" key="1">
    <citation type="submission" date="2014-03" db="EMBL/GenBank/DDBJ databases">
        <title>The Genome Sequence of Plasmodium fragile nilgiri.</title>
        <authorList>
            <consortium name="The Broad Institute Genomics Platform"/>
            <consortium name="The Broad Institute Genome Sequencing Center for Infectious Disease"/>
            <person name="Neafsey D."/>
            <person name="Duraisingh M."/>
            <person name="Young S.K."/>
            <person name="Zeng Q."/>
            <person name="Gargeya S."/>
            <person name="Abouelleil A."/>
            <person name="Alvarado L."/>
            <person name="Chapman S.B."/>
            <person name="Gainer-Dewar J."/>
            <person name="Goldberg J."/>
            <person name="Griggs A."/>
            <person name="Gujja S."/>
            <person name="Hansen M."/>
            <person name="Howarth C."/>
            <person name="Imamovic A."/>
            <person name="Larimer J."/>
            <person name="Pearson M."/>
            <person name="Poon T.W."/>
            <person name="Priest M."/>
            <person name="Roberts A."/>
            <person name="Saif S."/>
            <person name="Shea T."/>
            <person name="Sykes S."/>
            <person name="Wortman J."/>
            <person name="Nusbaum C."/>
            <person name="Birren B."/>
        </authorList>
    </citation>
    <scope>NUCLEOTIDE SEQUENCE [LARGE SCALE GENOMIC DNA]</scope>
    <source>
        <strain evidence="3">nilgiri</strain>
    </source>
</reference>
<dbReference type="VEuPathDB" id="PlasmoDB:AK88_04405"/>
<feature type="region of interest" description="Disordered" evidence="1">
    <location>
        <begin position="1"/>
        <end position="109"/>
    </location>
</feature>
<proteinExistence type="predicted"/>
<evidence type="ECO:0000256" key="1">
    <source>
        <dbReference type="SAM" id="MobiDB-lite"/>
    </source>
</evidence>
<organism evidence="2 3">
    <name type="scientific">Plasmodium fragile</name>
    <dbReference type="NCBI Taxonomy" id="5857"/>
    <lineage>
        <taxon>Eukaryota</taxon>
        <taxon>Sar</taxon>
        <taxon>Alveolata</taxon>
        <taxon>Apicomplexa</taxon>
        <taxon>Aconoidasida</taxon>
        <taxon>Haemosporida</taxon>
        <taxon>Plasmodiidae</taxon>
        <taxon>Plasmodium</taxon>
        <taxon>Plasmodium (Plasmodium)</taxon>
    </lineage>
</organism>